<accession>A0A556N2B6</accession>
<name>A0A556N2B6_9FLAO</name>
<dbReference type="EMBL" id="VLPL01000002">
    <property type="protein sequence ID" value="TSJ46330.1"/>
    <property type="molecule type" value="Genomic_DNA"/>
</dbReference>
<dbReference type="Proteomes" id="UP000316008">
    <property type="component" value="Unassembled WGS sequence"/>
</dbReference>
<dbReference type="OrthoDB" id="9812921at2"/>
<feature type="signal peptide" evidence="1">
    <location>
        <begin position="1"/>
        <end position="19"/>
    </location>
</feature>
<comment type="caution">
    <text evidence="2">The sequence shown here is derived from an EMBL/GenBank/DDBJ whole genome shotgun (WGS) entry which is preliminary data.</text>
</comment>
<evidence type="ECO:0000256" key="1">
    <source>
        <dbReference type="SAM" id="SignalP"/>
    </source>
</evidence>
<organism evidence="2 3">
    <name type="scientific">Fluviicola chungangensis</name>
    <dbReference type="NCBI Taxonomy" id="2597671"/>
    <lineage>
        <taxon>Bacteria</taxon>
        <taxon>Pseudomonadati</taxon>
        <taxon>Bacteroidota</taxon>
        <taxon>Flavobacteriia</taxon>
        <taxon>Flavobacteriales</taxon>
        <taxon>Crocinitomicaceae</taxon>
        <taxon>Fluviicola</taxon>
    </lineage>
</organism>
<sequence>MKKIILSLTTLFLAGMYQAQVLQYTPDSKQFQSLITRTINVVETGNEEFDKALHSAFDTYWKSTKFEYISYDDFKKSVTDQSKSFFIPMNINVTFTKTKNGMQQQALYEKTKFWYGLINGGKKSIENYGDNDVIVLSPIGLYSGEDQLFPSMYRLDYVVKSMDDAISGAKNGEVKGKLLESLKPINAGFVKIAKEKTLIINKDAHSVAMGKDRGQTTLEKALAEYPYKYKFVSDSEFKEIMAGNDENYICLLPVIEVNKHILVFEPATKKIVYYGWQMQGLEVKAGDIKSLSKGEI</sequence>
<keyword evidence="1" id="KW-0732">Signal</keyword>
<evidence type="ECO:0000313" key="2">
    <source>
        <dbReference type="EMBL" id="TSJ46330.1"/>
    </source>
</evidence>
<feature type="chain" id="PRO_5022127771" evidence="1">
    <location>
        <begin position="20"/>
        <end position="296"/>
    </location>
</feature>
<protein>
    <submittedName>
        <fullName evidence="2">Uncharacterized protein</fullName>
    </submittedName>
</protein>
<gene>
    <name evidence="2" type="ORF">FO442_04010</name>
</gene>
<keyword evidence="3" id="KW-1185">Reference proteome</keyword>
<proteinExistence type="predicted"/>
<dbReference type="RefSeq" id="WP_144331867.1">
    <property type="nucleotide sequence ID" value="NZ_VLPL01000002.1"/>
</dbReference>
<reference evidence="2 3" key="1">
    <citation type="submission" date="2019-07" db="EMBL/GenBank/DDBJ databases">
        <authorList>
            <person name="Huq M.A."/>
        </authorList>
    </citation>
    <scope>NUCLEOTIDE SEQUENCE [LARGE SCALE GENOMIC DNA]</scope>
    <source>
        <strain evidence="2 3">MAH-3</strain>
    </source>
</reference>
<dbReference type="AlphaFoldDB" id="A0A556N2B6"/>
<evidence type="ECO:0000313" key="3">
    <source>
        <dbReference type="Proteomes" id="UP000316008"/>
    </source>
</evidence>